<dbReference type="AlphaFoldDB" id="R7UM18"/>
<dbReference type="GO" id="GO:0003682">
    <property type="term" value="F:chromatin binding"/>
    <property type="evidence" value="ECO:0007669"/>
    <property type="project" value="InterPro"/>
</dbReference>
<dbReference type="PANTHER" id="PTHR12505:SF24">
    <property type="entry name" value="PROTEIN WINGED EYE"/>
    <property type="match status" value="1"/>
</dbReference>
<reference evidence="3" key="3">
    <citation type="submission" date="2015-06" db="UniProtKB">
        <authorList>
            <consortium name="EnsemblMetazoa"/>
        </authorList>
    </citation>
    <scope>IDENTIFICATION</scope>
</reference>
<gene>
    <name evidence="2" type="ORF">CAPTEDRAFT_96178</name>
</gene>
<organism evidence="2">
    <name type="scientific">Capitella teleta</name>
    <name type="common">Polychaete worm</name>
    <dbReference type="NCBI Taxonomy" id="283909"/>
    <lineage>
        <taxon>Eukaryota</taxon>
        <taxon>Metazoa</taxon>
        <taxon>Spiralia</taxon>
        <taxon>Lophotrochozoa</taxon>
        <taxon>Annelida</taxon>
        <taxon>Polychaeta</taxon>
        <taxon>Sedentaria</taxon>
        <taxon>Scolecida</taxon>
        <taxon>Capitellidae</taxon>
        <taxon>Capitella</taxon>
    </lineage>
</organism>
<evidence type="ECO:0000313" key="4">
    <source>
        <dbReference type="Proteomes" id="UP000014760"/>
    </source>
</evidence>
<dbReference type="InterPro" id="IPR001025">
    <property type="entry name" value="BAH_dom"/>
</dbReference>
<keyword evidence="4" id="KW-1185">Reference proteome</keyword>
<accession>R7UM18</accession>
<evidence type="ECO:0000313" key="2">
    <source>
        <dbReference type="EMBL" id="ELU07123.1"/>
    </source>
</evidence>
<name>R7UM18_CAPTE</name>
<dbReference type="SMART" id="SM00439">
    <property type="entry name" value="BAH"/>
    <property type="match status" value="1"/>
</dbReference>
<dbReference type="Proteomes" id="UP000014760">
    <property type="component" value="Unassembled WGS sequence"/>
</dbReference>
<reference evidence="4" key="1">
    <citation type="submission" date="2012-12" db="EMBL/GenBank/DDBJ databases">
        <authorList>
            <person name="Hellsten U."/>
            <person name="Grimwood J."/>
            <person name="Chapman J.A."/>
            <person name="Shapiro H."/>
            <person name="Aerts A."/>
            <person name="Otillar R.P."/>
            <person name="Terry A.Y."/>
            <person name="Boore J.L."/>
            <person name="Simakov O."/>
            <person name="Marletaz F."/>
            <person name="Cho S.-J."/>
            <person name="Edsinger-Gonzales E."/>
            <person name="Havlak P."/>
            <person name="Kuo D.-H."/>
            <person name="Larsson T."/>
            <person name="Lv J."/>
            <person name="Arendt D."/>
            <person name="Savage R."/>
            <person name="Osoegawa K."/>
            <person name="de Jong P."/>
            <person name="Lindberg D.R."/>
            <person name="Seaver E.C."/>
            <person name="Weisblat D.A."/>
            <person name="Putnam N.H."/>
            <person name="Grigoriev I.V."/>
            <person name="Rokhsar D.S."/>
        </authorList>
    </citation>
    <scope>NUCLEOTIDE SEQUENCE</scope>
    <source>
        <strain evidence="4">I ESC-2004</strain>
    </source>
</reference>
<dbReference type="OrthoDB" id="6426227at2759"/>
<protein>
    <recommendedName>
        <fullName evidence="1">BAH domain-containing protein</fullName>
    </recommendedName>
</protein>
<dbReference type="OMA" id="YDANRME"/>
<feature type="domain" description="BAH" evidence="1">
    <location>
        <begin position="49"/>
        <end position="180"/>
    </location>
</feature>
<dbReference type="InterPro" id="IPR052429">
    <property type="entry name" value="BAH_domain_protein"/>
</dbReference>
<reference evidence="2 4" key="2">
    <citation type="journal article" date="2013" name="Nature">
        <title>Insights into bilaterian evolution from three spiralian genomes.</title>
        <authorList>
            <person name="Simakov O."/>
            <person name="Marletaz F."/>
            <person name="Cho S.J."/>
            <person name="Edsinger-Gonzales E."/>
            <person name="Havlak P."/>
            <person name="Hellsten U."/>
            <person name="Kuo D.H."/>
            <person name="Larsson T."/>
            <person name="Lv J."/>
            <person name="Arendt D."/>
            <person name="Savage R."/>
            <person name="Osoegawa K."/>
            <person name="de Jong P."/>
            <person name="Grimwood J."/>
            <person name="Chapman J.A."/>
            <person name="Shapiro H."/>
            <person name="Aerts A."/>
            <person name="Otillar R.P."/>
            <person name="Terry A.Y."/>
            <person name="Boore J.L."/>
            <person name="Grigoriev I.V."/>
            <person name="Lindberg D.R."/>
            <person name="Seaver E.C."/>
            <person name="Weisblat D.A."/>
            <person name="Putnam N.H."/>
            <person name="Rokhsar D.S."/>
        </authorList>
    </citation>
    <scope>NUCLEOTIDE SEQUENCE</scope>
    <source>
        <strain evidence="2 4">I ESC-2004</strain>
    </source>
</reference>
<dbReference type="Gene3D" id="2.30.30.490">
    <property type="match status" value="1"/>
</dbReference>
<proteinExistence type="predicted"/>
<dbReference type="EMBL" id="KB300141">
    <property type="protein sequence ID" value="ELU07123.1"/>
    <property type="molecule type" value="Genomic_DNA"/>
</dbReference>
<evidence type="ECO:0000313" key="3">
    <source>
        <dbReference type="EnsemblMetazoa" id="CapteP96178"/>
    </source>
</evidence>
<dbReference type="EnsemblMetazoa" id="CapteT96178">
    <property type="protein sequence ID" value="CapteP96178"/>
    <property type="gene ID" value="CapteG96178"/>
</dbReference>
<dbReference type="CDD" id="cd04714">
    <property type="entry name" value="BAH_BAHCC1"/>
    <property type="match status" value="1"/>
</dbReference>
<evidence type="ECO:0000259" key="1">
    <source>
        <dbReference type="PROSITE" id="PS51038"/>
    </source>
</evidence>
<dbReference type="STRING" id="283909.R7UM18"/>
<dbReference type="EMBL" id="AMQN01007175">
    <property type="status" value="NOT_ANNOTATED_CDS"/>
    <property type="molecule type" value="Genomic_DNA"/>
</dbReference>
<dbReference type="PROSITE" id="PS51038">
    <property type="entry name" value="BAH"/>
    <property type="match status" value="1"/>
</dbReference>
<dbReference type="PANTHER" id="PTHR12505">
    <property type="entry name" value="PHD FINGER TRANSCRIPTION FACTOR"/>
    <property type="match status" value="1"/>
</dbReference>
<sequence length="186" mass="21292">MLQLRSFSVPLAFLPARQLWHWMGPCTKRPGAKGKAKKEYYKSIKRGKEILNVGDCAVFLSTGRPNLPYVGRIESLWEGWGGQMAVRVKWFYHPEETKGGKKLLEIKGALYQSPHEDENDVQTISHKCQVLSFSQYKAHRTRKLTALRSKGMTAQDYENDDVYYLAGTYEPTIGMITFQDDVQLIS</sequence>
<dbReference type="Pfam" id="PF01426">
    <property type="entry name" value="BAH"/>
    <property type="match status" value="1"/>
</dbReference>
<dbReference type="HOGENOM" id="CLU_099194_0_0_1"/>
<dbReference type="InterPro" id="IPR043151">
    <property type="entry name" value="BAH_sf"/>
</dbReference>